<sequence length="294" mass="33417">MLRRRLRGSPKHDSPSLRRKLRQIVAERTEGRCAAINYRHAPHETVYEALGKLANVFQKSDEEVITFANRVRELGKRILDAFKREYDSISPTFVNSTDENLKRCFLRGLKSEIAVRIPSMHHNSLNALITKAIVIQKENDAIYQMRSGSYFLKRHKAQIDYENELLKSNGRSIPFQNKERIIVPARSRSRAYVIAMNPEIGEGYAPRLKFRGINGLYLGDALVRITNGKAHLDVITTNDRDVELVIPKIKIQELSSVSTTAPVGKPVQSKSKQSSSSDNRDDLSNSLNRLTKSF</sequence>
<reference evidence="2 3" key="1">
    <citation type="submission" date="2015-07" db="EMBL/GenBank/DDBJ databases">
        <title>The genome of Habropoda laboriosa.</title>
        <authorList>
            <person name="Pan H."/>
            <person name="Kapheim K."/>
        </authorList>
    </citation>
    <scope>NUCLEOTIDE SEQUENCE [LARGE SCALE GENOMIC DNA]</scope>
    <source>
        <strain evidence="2">0110345459</strain>
    </source>
</reference>
<dbReference type="EMBL" id="KQ414902">
    <property type="protein sequence ID" value="KOC59663.1"/>
    <property type="molecule type" value="Genomic_DNA"/>
</dbReference>
<dbReference type="Proteomes" id="UP000053825">
    <property type="component" value="Unassembled WGS sequence"/>
</dbReference>
<feature type="region of interest" description="Disordered" evidence="1">
    <location>
        <begin position="258"/>
        <end position="294"/>
    </location>
</feature>
<proteinExistence type="predicted"/>
<evidence type="ECO:0000313" key="3">
    <source>
        <dbReference type="Proteomes" id="UP000053825"/>
    </source>
</evidence>
<keyword evidence="3" id="KW-1185">Reference proteome</keyword>
<gene>
    <name evidence="2" type="ORF">WH47_11093</name>
</gene>
<feature type="compositionally biased region" description="Low complexity" evidence="1">
    <location>
        <begin position="284"/>
        <end position="294"/>
    </location>
</feature>
<feature type="compositionally biased region" description="Low complexity" evidence="1">
    <location>
        <begin position="268"/>
        <end position="277"/>
    </location>
</feature>
<organism evidence="2 3">
    <name type="scientific">Habropoda laboriosa</name>
    <dbReference type="NCBI Taxonomy" id="597456"/>
    <lineage>
        <taxon>Eukaryota</taxon>
        <taxon>Metazoa</taxon>
        <taxon>Ecdysozoa</taxon>
        <taxon>Arthropoda</taxon>
        <taxon>Hexapoda</taxon>
        <taxon>Insecta</taxon>
        <taxon>Pterygota</taxon>
        <taxon>Neoptera</taxon>
        <taxon>Endopterygota</taxon>
        <taxon>Hymenoptera</taxon>
        <taxon>Apocrita</taxon>
        <taxon>Aculeata</taxon>
        <taxon>Apoidea</taxon>
        <taxon>Anthophila</taxon>
        <taxon>Apidae</taxon>
        <taxon>Habropoda</taxon>
    </lineage>
</organism>
<protein>
    <submittedName>
        <fullName evidence="2">Uncharacterized protein</fullName>
    </submittedName>
</protein>
<evidence type="ECO:0000256" key="1">
    <source>
        <dbReference type="SAM" id="MobiDB-lite"/>
    </source>
</evidence>
<name>A0A0L7QLY2_9HYME</name>
<accession>A0A0L7QLY2</accession>
<dbReference type="AlphaFoldDB" id="A0A0L7QLY2"/>
<evidence type="ECO:0000313" key="2">
    <source>
        <dbReference type="EMBL" id="KOC59663.1"/>
    </source>
</evidence>